<keyword evidence="2" id="KW-0732">Signal</keyword>
<keyword evidence="3" id="KW-0449">Lipoprotein</keyword>
<protein>
    <submittedName>
        <fullName evidence="3">LppA family lipoprotein</fullName>
    </submittedName>
</protein>
<feature type="signal peptide" evidence="2">
    <location>
        <begin position="1"/>
        <end position="24"/>
    </location>
</feature>
<feature type="chain" id="PRO_5043364986" evidence="2">
    <location>
        <begin position="25"/>
        <end position="496"/>
    </location>
</feature>
<evidence type="ECO:0000313" key="3">
    <source>
        <dbReference type="EMBL" id="MXR56616.1"/>
    </source>
</evidence>
<feature type="compositionally biased region" description="Basic and acidic residues" evidence="1">
    <location>
        <begin position="67"/>
        <end position="76"/>
    </location>
</feature>
<accession>A0AAW9XB90</accession>
<comment type="caution">
    <text evidence="3">The sequence shown here is derived from an EMBL/GenBank/DDBJ whole genome shotgun (WGS) entry which is preliminary data.</text>
</comment>
<name>A0AAW9XB90_MESFC</name>
<evidence type="ECO:0000256" key="2">
    <source>
        <dbReference type="SAM" id="SignalP"/>
    </source>
</evidence>
<dbReference type="RefSeq" id="WP_160583779.1">
    <property type="nucleotide sequence ID" value="NZ_QQRD01000001.1"/>
</dbReference>
<feature type="compositionally biased region" description="Basic and acidic residues" evidence="1">
    <location>
        <begin position="45"/>
        <end position="58"/>
    </location>
</feature>
<evidence type="ECO:0000313" key="4">
    <source>
        <dbReference type="Proteomes" id="UP001193441"/>
    </source>
</evidence>
<feature type="region of interest" description="Disordered" evidence="1">
    <location>
        <begin position="45"/>
        <end position="93"/>
    </location>
</feature>
<organism evidence="3 4">
    <name type="scientific">Mesomycoplasma flocculare</name>
    <name type="common">Mycoplasma flocculare</name>
    <dbReference type="NCBI Taxonomy" id="2128"/>
    <lineage>
        <taxon>Bacteria</taxon>
        <taxon>Bacillati</taxon>
        <taxon>Mycoplasmatota</taxon>
        <taxon>Mycoplasmoidales</taxon>
        <taxon>Metamycoplasmataceae</taxon>
        <taxon>Mesomycoplasma</taxon>
    </lineage>
</organism>
<dbReference type="EMBL" id="QQRD01000001">
    <property type="protein sequence ID" value="MXR56616.1"/>
    <property type="molecule type" value="Genomic_DNA"/>
</dbReference>
<dbReference type="PROSITE" id="PS51257">
    <property type="entry name" value="PROKAR_LIPOPROTEIN"/>
    <property type="match status" value="1"/>
</dbReference>
<dbReference type="NCBIfam" id="NF045959">
    <property type="entry name" value="LppA_rel_LP"/>
    <property type="match status" value="1"/>
</dbReference>
<gene>
    <name evidence="3" type="ORF">DR094_01225</name>
</gene>
<reference evidence="3" key="1">
    <citation type="submission" date="2018-07" db="EMBL/GenBank/DDBJ databases">
        <title>Genetic characterization of Mycoplasma hyopneumoniae, M. hyorhinis and M. flocculare isolates through whole genome sequencing analysis: comparative analysis of sequence types and putative genes involved in virulence.</title>
        <authorList>
            <person name="Fourour S."/>
            <person name="Lucas P."/>
            <person name="Touzain F."/>
            <person name="Tocqueville V."/>
            <person name="Kempf I."/>
            <person name="Marois-Crehan C."/>
        </authorList>
    </citation>
    <scope>NUCLEOTIDE SEQUENCE</scope>
    <source>
        <strain evidence="3">MF22</strain>
    </source>
</reference>
<dbReference type="Proteomes" id="UP001193441">
    <property type="component" value="Unassembled WGS sequence"/>
</dbReference>
<proteinExistence type="predicted"/>
<evidence type="ECO:0000256" key="1">
    <source>
        <dbReference type="SAM" id="MobiDB-lite"/>
    </source>
</evidence>
<sequence>MKLKKKKKWTFLLLNASSIFILSAGCSNVSKTPILENEKLSNTEENLKNQEKAERIKNSEQITQSKTKKEMPKKTELAPVPKPANNSETKEKENKPIFENKEEPKIADKFIVKPFNPQQEQKQTDIELTHLKGYLSTLPNTLYVTNSLKSSLPQTIIYSGNGDKKNFSYVNFVLPIQNLDEKYEAKLDFSRATAKENREKNPIENVFLVLSLKENSTVSASKKINILYEEKQNEFSLKAKILPDDFKHIFPSFLAFALLNKDKSEGISLPIFNNSDFILNGKNFGLGLKNSFVEFSKADSDNNKYGFDIISTQPDDENGKLKINFQLWKIGENTEIKEVLPKIETLEFTGLAKNSDNNYEINLAKQDLEIKLAKDENWIKNKDLNSDFTKNGFLKILLDMLHVRINANINNKWIKLSEAKWKKWLVFPQIQYANLESTQLVNNLELKREGNKISWSLKLDSFLLENNQALTPEGELLFGTKKTHEIKGEFTWNENK</sequence>
<dbReference type="AlphaFoldDB" id="A0AAW9XB90"/>